<dbReference type="PROSITE" id="PS50893">
    <property type="entry name" value="ABC_TRANSPORTER_2"/>
    <property type="match status" value="1"/>
</dbReference>
<organism evidence="11 12">
    <name type="scientific">Hyphococcus lacteus</name>
    <dbReference type="NCBI Taxonomy" id="3143536"/>
    <lineage>
        <taxon>Bacteria</taxon>
        <taxon>Pseudomonadati</taxon>
        <taxon>Pseudomonadota</taxon>
        <taxon>Alphaproteobacteria</taxon>
        <taxon>Parvularculales</taxon>
        <taxon>Parvularculaceae</taxon>
        <taxon>Hyphococcus</taxon>
    </lineage>
</organism>
<feature type="domain" description="ABC transporter" evidence="9">
    <location>
        <begin position="506"/>
        <end position="737"/>
    </location>
</feature>
<feature type="transmembrane region" description="Helical" evidence="8">
    <location>
        <begin position="330"/>
        <end position="348"/>
    </location>
</feature>
<reference evidence="11 12" key="1">
    <citation type="submission" date="2024-05" db="EMBL/GenBank/DDBJ databases">
        <title>Three bacterial strains, DH-69, EH-24, and ECK-19 isolated from coastal sediments.</title>
        <authorList>
            <person name="Ye Y.-Q."/>
            <person name="Du Z.-J."/>
        </authorList>
    </citation>
    <scope>NUCLEOTIDE SEQUENCE [LARGE SCALE GENOMIC DNA]</scope>
    <source>
        <strain evidence="11 12">ECK-19</strain>
    </source>
</reference>
<dbReference type="RefSeq" id="WP_369313193.1">
    <property type="nucleotide sequence ID" value="NZ_JBEHZE010000001.1"/>
</dbReference>
<proteinExistence type="predicted"/>
<dbReference type="Proteomes" id="UP001560685">
    <property type="component" value="Unassembled WGS sequence"/>
</dbReference>
<dbReference type="InterPro" id="IPR003439">
    <property type="entry name" value="ABC_transporter-like_ATP-bd"/>
</dbReference>
<gene>
    <name evidence="11" type="ORF">ABFZ84_06705</name>
</gene>
<keyword evidence="6 8" id="KW-0472">Membrane</keyword>
<dbReference type="InterPro" id="IPR036640">
    <property type="entry name" value="ABC1_TM_sf"/>
</dbReference>
<keyword evidence="3" id="KW-0547">Nucleotide-binding</keyword>
<name>A0ABV3Z5E7_9PROT</name>
<feature type="transmembrane region" description="Helical" evidence="8">
    <location>
        <begin position="439"/>
        <end position="457"/>
    </location>
</feature>
<dbReference type="InterPro" id="IPR011527">
    <property type="entry name" value="ABC1_TM_dom"/>
</dbReference>
<keyword evidence="2 8" id="KW-0812">Transmembrane</keyword>
<sequence>MIKQVSQRTPFAESPRQSAGPSKTHPVHQMQQKLRATFSGKKNFQGAANSDCIATINRFFKLIGWSGGQRRIFESMPHADNITSVASFRSVLFRLGFSSTVEPASSKNLRNEFLPCFIRFSDGRVNLAEQAEELGSVRLFNPVTGETTERKINSLNALAIFPEQIESTQAAPGMTPPWSRGVFKAFRPVIIQIFLISFAVNLLALAPPVYVMSVYDKAVGAKSTDVLIGLTIGIGLIIAADFILRQVRVRLQAYLGARLDEQLNETAFRHLLHLALAHTEDAPIGSQLTRLRQMTSLSEAFTGPLAGALFDLPFVLLFLAVIAIIGGPLVWVPISLVALYAVIASYAIPKTNELIRKAGDKRAQLNNLTVEAVSAQMAIHDLGAEHIWLKRQRKLSAEASYANMKSRQLNFIIQTFSQSMVAVAGAAVLAIGTSQVIEGTLSAGALIAVMALSWRVLGPIRSMFLSGLTLGQTLQSIQQVDRLVQIPLEREPNTGPTIPRTFKGRIVFDKVTFRYPSQKEPSLRGVSFDVNPGQILCLYGQSGSGTSTALRVLLGLHQQQAGSIFIDGLDLRQLDKGEWRHAIGVGLSSPDLFHGTVAQNIRLARPDATCDKVMEVATKLGIDKYFGSALDEGMDTRCTAMALSTWPDALLSQISLARAFIKDAPIYLLDEPAATLDVYGERALLSILEEKRRKSAVIMTTQRPSHMRLADIVVWMDRGIVREVGSPEQIVPKIIAA</sequence>
<evidence type="ECO:0000256" key="8">
    <source>
        <dbReference type="SAM" id="Phobius"/>
    </source>
</evidence>
<comment type="caution">
    <text evidence="11">The sequence shown here is derived from an EMBL/GenBank/DDBJ whole genome shotgun (WGS) entry which is preliminary data.</text>
</comment>
<evidence type="ECO:0000256" key="4">
    <source>
        <dbReference type="ARBA" id="ARBA00022840"/>
    </source>
</evidence>
<evidence type="ECO:0000259" key="10">
    <source>
        <dbReference type="PROSITE" id="PS50929"/>
    </source>
</evidence>
<evidence type="ECO:0000256" key="5">
    <source>
        <dbReference type="ARBA" id="ARBA00022989"/>
    </source>
</evidence>
<dbReference type="Pfam" id="PF00005">
    <property type="entry name" value="ABC_tran"/>
    <property type="match status" value="1"/>
</dbReference>
<evidence type="ECO:0000256" key="3">
    <source>
        <dbReference type="ARBA" id="ARBA00022741"/>
    </source>
</evidence>
<dbReference type="SUPFAM" id="SSF90123">
    <property type="entry name" value="ABC transporter transmembrane region"/>
    <property type="match status" value="1"/>
</dbReference>
<keyword evidence="5 8" id="KW-1133">Transmembrane helix</keyword>
<feature type="transmembrane region" description="Helical" evidence="8">
    <location>
        <begin position="300"/>
        <end position="324"/>
    </location>
</feature>
<evidence type="ECO:0000256" key="1">
    <source>
        <dbReference type="ARBA" id="ARBA00004651"/>
    </source>
</evidence>
<evidence type="ECO:0000259" key="9">
    <source>
        <dbReference type="PROSITE" id="PS50893"/>
    </source>
</evidence>
<dbReference type="Gene3D" id="1.20.1560.10">
    <property type="entry name" value="ABC transporter type 1, transmembrane domain"/>
    <property type="match status" value="1"/>
</dbReference>
<dbReference type="Gene3D" id="3.40.50.300">
    <property type="entry name" value="P-loop containing nucleotide triphosphate hydrolases"/>
    <property type="match status" value="1"/>
</dbReference>
<feature type="transmembrane region" description="Helical" evidence="8">
    <location>
        <begin position="189"/>
        <end position="206"/>
    </location>
</feature>
<dbReference type="InterPro" id="IPR027417">
    <property type="entry name" value="P-loop_NTPase"/>
</dbReference>
<dbReference type="EMBL" id="JBEHZE010000001">
    <property type="protein sequence ID" value="MEX6633239.1"/>
    <property type="molecule type" value="Genomic_DNA"/>
</dbReference>
<dbReference type="SUPFAM" id="SSF52540">
    <property type="entry name" value="P-loop containing nucleoside triphosphate hydrolases"/>
    <property type="match status" value="1"/>
</dbReference>
<protein>
    <submittedName>
        <fullName evidence="11">ABC transporter transmembrane domain-containing protein</fullName>
    </submittedName>
</protein>
<feature type="region of interest" description="Disordered" evidence="7">
    <location>
        <begin position="1"/>
        <end position="31"/>
    </location>
</feature>
<evidence type="ECO:0000313" key="11">
    <source>
        <dbReference type="EMBL" id="MEX6633239.1"/>
    </source>
</evidence>
<dbReference type="PANTHER" id="PTHR24221:SF248">
    <property type="entry name" value="ABC TRANSPORTER TRANSMEMBRANE REGION"/>
    <property type="match status" value="1"/>
</dbReference>
<keyword evidence="12" id="KW-1185">Reference proteome</keyword>
<evidence type="ECO:0000256" key="7">
    <source>
        <dbReference type="SAM" id="MobiDB-lite"/>
    </source>
</evidence>
<dbReference type="InterPro" id="IPR039421">
    <property type="entry name" value="Type_1_exporter"/>
</dbReference>
<dbReference type="SMART" id="SM00382">
    <property type="entry name" value="AAA"/>
    <property type="match status" value="1"/>
</dbReference>
<dbReference type="PANTHER" id="PTHR24221">
    <property type="entry name" value="ATP-BINDING CASSETTE SUB-FAMILY B"/>
    <property type="match status" value="1"/>
</dbReference>
<feature type="compositionally biased region" description="Polar residues" evidence="7">
    <location>
        <begin position="1"/>
        <end position="21"/>
    </location>
</feature>
<evidence type="ECO:0000256" key="6">
    <source>
        <dbReference type="ARBA" id="ARBA00023136"/>
    </source>
</evidence>
<dbReference type="InterPro" id="IPR003593">
    <property type="entry name" value="AAA+_ATPase"/>
</dbReference>
<feature type="transmembrane region" description="Helical" evidence="8">
    <location>
        <begin position="411"/>
        <end position="433"/>
    </location>
</feature>
<keyword evidence="4" id="KW-0067">ATP-binding</keyword>
<feature type="domain" description="ABC transmembrane type-1" evidence="10">
    <location>
        <begin position="191"/>
        <end position="472"/>
    </location>
</feature>
<dbReference type="Pfam" id="PF00664">
    <property type="entry name" value="ABC_membrane"/>
    <property type="match status" value="1"/>
</dbReference>
<dbReference type="PROSITE" id="PS50929">
    <property type="entry name" value="ABC_TM1F"/>
    <property type="match status" value="1"/>
</dbReference>
<evidence type="ECO:0000256" key="2">
    <source>
        <dbReference type="ARBA" id="ARBA00022692"/>
    </source>
</evidence>
<feature type="transmembrane region" description="Helical" evidence="8">
    <location>
        <begin position="226"/>
        <end position="244"/>
    </location>
</feature>
<evidence type="ECO:0000313" key="12">
    <source>
        <dbReference type="Proteomes" id="UP001560685"/>
    </source>
</evidence>
<accession>A0ABV3Z5E7</accession>
<comment type="subcellular location">
    <subcellularLocation>
        <location evidence="1">Cell membrane</location>
        <topology evidence="1">Multi-pass membrane protein</topology>
    </subcellularLocation>
</comment>